<dbReference type="AlphaFoldDB" id="A0A0F9G4L9"/>
<evidence type="ECO:0000313" key="1">
    <source>
        <dbReference type="EMBL" id="KKL93628.1"/>
    </source>
</evidence>
<name>A0A0F9G4L9_9ZZZZ</name>
<gene>
    <name evidence="1" type="ORF">LCGC14_1872820</name>
</gene>
<sequence length="71" mass="8092">MTTIRMNGSVYKGSPEEIVEQIRKAWMWEPLPTTEELFQFTSGVLKQPIKTAEEYLEAIIKFGIAKVVSSD</sequence>
<accession>A0A0F9G4L9</accession>
<reference evidence="1" key="1">
    <citation type="journal article" date="2015" name="Nature">
        <title>Complex archaea that bridge the gap between prokaryotes and eukaryotes.</title>
        <authorList>
            <person name="Spang A."/>
            <person name="Saw J.H."/>
            <person name="Jorgensen S.L."/>
            <person name="Zaremba-Niedzwiedzka K."/>
            <person name="Martijn J."/>
            <person name="Lind A.E."/>
            <person name="van Eijk R."/>
            <person name="Schleper C."/>
            <person name="Guy L."/>
            <person name="Ettema T.J."/>
        </authorList>
    </citation>
    <scope>NUCLEOTIDE SEQUENCE</scope>
</reference>
<proteinExistence type="predicted"/>
<protein>
    <submittedName>
        <fullName evidence="1">Uncharacterized protein</fullName>
    </submittedName>
</protein>
<organism evidence="1">
    <name type="scientific">marine sediment metagenome</name>
    <dbReference type="NCBI Taxonomy" id="412755"/>
    <lineage>
        <taxon>unclassified sequences</taxon>
        <taxon>metagenomes</taxon>
        <taxon>ecological metagenomes</taxon>
    </lineage>
</organism>
<comment type="caution">
    <text evidence="1">The sequence shown here is derived from an EMBL/GenBank/DDBJ whole genome shotgun (WGS) entry which is preliminary data.</text>
</comment>
<dbReference type="EMBL" id="LAZR01019135">
    <property type="protein sequence ID" value="KKL93628.1"/>
    <property type="molecule type" value="Genomic_DNA"/>
</dbReference>